<evidence type="ECO:0000313" key="2">
    <source>
        <dbReference type="EMBL" id="RBI66252.1"/>
    </source>
</evidence>
<proteinExistence type="predicted"/>
<dbReference type="RefSeq" id="WP_113270449.1">
    <property type="nucleotide sequence ID" value="NZ_QNTU01000010.1"/>
</dbReference>
<evidence type="ECO:0008006" key="4">
    <source>
        <dbReference type="Google" id="ProtNLM"/>
    </source>
</evidence>
<accession>A0A365TKE1</accession>
<evidence type="ECO:0000313" key="3">
    <source>
        <dbReference type="Proteomes" id="UP000252204"/>
    </source>
</evidence>
<evidence type="ECO:0000256" key="1">
    <source>
        <dbReference type="SAM" id="MobiDB-lite"/>
    </source>
</evidence>
<dbReference type="EMBL" id="QNTU01000010">
    <property type="protein sequence ID" value="RBI66252.1"/>
    <property type="molecule type" value="Genomic_DNA"/>
</dbReference>
<keyword evidence="3" id="KW-1185">Reference proteome</keyword>
<feature type="region of interest" description="Disordered" evidence="1">
    <location>
        <begin position="40"/>
        <end position="60"/>
    </location>
</feature>
<gene>
    <name evidence="2" type="ORF">DQ400_14470</name>
</gene>
<organism evidence="2 3">
    <name type="scientific">Vreelandella sulfidaeris</name>
    <dbReference type="NCBI Taxonomy" id="115553"/>
    <lineage>
        <taxon>Bacteria</taxon>
        <taxon>Pseudomonadati</taxon>
        <taxon>Pseudomonadota</taxon>
        <taxon>Gammaproteobacteria</taxon>
        <taxon>Oceanospirillales</taxon>
        <taxon>Halomonadaceae</taxon>
        <taxon>Vreelandella</taxon>
    </lineage>
</organism>
<protein>
    <recommendedName>
        <fullName evidence="4">Lasso RiPP family leader peptide-containing protein</fullName>
    </recommendedName>
</protein>
<comment type="caution">
    <text evidence="2">The sequence shown here is derived from an EMBL/GenBank/DDBJ whole genome shotgun (WGS) entry which is preliminary data.</text>
</comment>
<dbReference type="AlphaFoldDB" id="A0A365TKE1"/>
<reference evidence="3" key="1">
    <citation type="submission" date="2018-06" db="EMBL/GenBank/DDBJ databases">
        <title>Whole genome sequencing of four bacterial strains from South Shetland trench revealing bio-synthetic gene clusters.</title>
        <authorList>
            <person name="Abdel-Mageed W.M."/>
            <person name="Lehri B."/>
            <person name="Jarmusch S."/>
            <person name="Miranda K."/>
            <person name="Goodfellow M."/>
            <person name="Jaspars M."/>
            <person name="Karlyshev A.V."/>
        </authorList>
    </citation>
    <scope>NUCLEOTIDE SEQUENCE [LARGE SCALE GENOMIC DNA]</scope>
    <source>
        <strain evidence="3">SST4</strain>
    </source>
</reference>
<name>A0A365TKE1_9GAMM</name>
<sequence>MEKTNVRKVYESPALIEIGSMEEITETFWWGGGGWWYGGHKGGHKGGHHGGHGHPNSPDS</sequence>
<dbReference type="Proteomes" id="UP000252204">
    <property type="component" value="Unassembled WGS sequence"/>
</dbReference>
<feature type="compositionally biased region" description="Basic residues" evidence="1">
    <location>
        <begin position="41"/>
        <end position="52"/>
    </location>
</feature>